<organism evidence="2 3">
    <name type="scientific">Myriangium duriaei CBS 260.36</name>
    <dbReference type="NCBI Taxonomy" id="1168546"/>
    <lineage>
        <taxon>Eukaryota</taxon>
        <taxon>Fungi</taxon>
        <taxon>Dikarya</taxon>
        <taxon>Ascomycota</taxon>
        <taxon>Pezizomycotina</taxon>
        <taxon>Dothideomycetes</taxon>
        <taxon>Dothideomycetidae</taxon>
        <taxon>Myriangiales</taxon>
        <taxon>Myriangiaceae</taxon>
        <taxon>Myriangium</taxon>
    </lineage>
</organism>
<dbReference type="Proteomes" id="UP000799439">
    <property type="component" value="Unassembled WGS sequence"/>
</dbReference>
<feature type="signal peptide" evidence="1">
    <location>
        <begin position="1"/>
        <end position="27"/>
    </location>
</feature>
<dbReference type="OrthoDB" id="10560456at2759"/>
<protein>
    <recommendedName>
        <fullName evidence="4">Secreted protein</fullName>
    </recommendedName>
</protein>
<reference evidence="2" key="1">
    <citation type="journal article" date="2020" name="Stud. Mycol.">
        <title>101 Dothideomycetes genomes: a test case for predicting lifestyles and emergence of pathogens.</title>
        <authorList>
            <person name="Haridas S."/>
            <person name="Albert R."/>
            <person name="Binder M."/>
            <person name="Bloem J."/>
            <person name="Labutti K."/>
            <person name="Salamov A."/>
            <person name="Andreopoulos B."/>
            <person name="Baker S."/>
            <person name="Barry K."/>
            <person name="Bills G."/>
            <person name="Bluhm B."/>
            <person name="Cannon C."/>
            <person name="Castanera R."/>
            <person name="Culley D."/>
            <person name="Daum C."/>
            <person name="Ezra D."/>
            <person name="Gonzalez J."/>
            <person name="Henrissat B."/>
            <person name="Kuo A."/>
            <person name="Liang C."/>
            <person name="Lipzen A."/>
            <person name="Lutzoni F."/>
            <person name="Magnuson J."/>
            <person name="Mondo S."/>
            <person name="Nolan M."/>
            <person name="Ohm R."/>
            <person name="Pangilinan J."/>
            <person name="Park H.-J."/>
            <person name="Ramirez L."/>
            <person name="Alfaro M."/>
            <person name="Sun H."/>
            <person name="Tritt A."/>
            <person name="Yoshinaga Y."/>
            <person name="Zwiers L.-H."/>
            <person name="Turgeon B."/>
            <person name="Goodwin S."/>
            <person name="Spatafora J."/>
            <person name="Crous P."/>
            <person name="Grigoriev I."/>
        </authorList>
    </citation>
    <scope>NUCLEOTIDE SEQUENCE</scope>
    <source>
        <strain evidence="2">CBS 260.36</strain>
    </source>
</reference>
<evidence type="ECO:0008006" key="4">
    <source>
        <dbReference type="Google" id="ProtNLM"/>
    </source>
</evidence>
<sequence length="80" mass="8513">MTTNCMPGPACCLTYSANLVVFALSSAASTSSSTKNGDGEKVWMAKSSAKAAIVFSPPDRCSMSRKRLSGGMAWYRVPER</sequence>
<keyword evidence="3" id="KW-1185">Reference proteome</keyword>
<evidence type="ECO:0000313" key="3">
    <source>
        <dbReference type="Proteomes" id="UP000799439"/>
    </source>
</evidence>
<name>A0A9P4J3P7_9PEZI</name>
<keyword evidence="1" id="KW-0732">Signal</keyword>
<dbReference type="EMBL" id="ML996083">
    <property type="protein sequence ID" value="KAF2154867.1"/>
    <property type="molecule type" value="Genomic_DNA"/>
</dbReference>
<comment type="caution">
    <text evidence="2">The sequence shown here is derived from an EMBL/GenBank/DDBJ whole genome shotgun (WGS) entry which is preliminary data.</text>
</comment>
<dbReference type="AlphaFoldDB" id="A0A9P4J3P7"/>
<evidence type="ECO:0000313" key="2">
    <source>
        <dbReference type="EMBL" id="KAF2154867.1"/>
    </source>
</evidence>
<proteinExistence type="predicted"/>
<accession>A0A9P4J3P7</accession>
<evidence type="ECO:0000256" key="1">
    <source>
        <dbReference type="SAM" id="SignalP"/>
    </source>
</evidence>
<gene>
    <name evidence="2" type="ORF">K461DRAFT_103538</name>
</gene>
<feature type="chain" id="PRO_5040238560" description="Secreted protein" evidence="1">
    <location>
        <begin position="28"/>
        <end position="80"/>
    </location>
</feature>